<gene>
    <name evidence="1" type="ORF">FCALED_LOCUS7323</name>
</gene>
<sequence length="182" mass="21408">MAENSLDDIAEIIYEKSNLDDLKRMLDDFGIFNEQRKIVESLLDSFISEHVNDYSIGYKDVMKQLGGKIQEMVLQYAPNFILFETIIMEVILKNSMYNLLQIHENQPFESTQKMVVEEMLDAIIWDYLDKDIVYEYLSGQATPKMIKIELGNKIWTELHSYASDFLLYIDIIVQQIINTLRF</sequence>
<dbReference type="Proteomes" id="UP000789570">
    <property type="component" value="Unassembled WGS sequence"/>
</dbReference>
<keyword evidence="2" id="KW-1185">Reference proteome</keyword>
<evidence type="ECO:0000313" key="1">
    <source>
        <dbReference type="EMBL" id="CAG8575613.1"/>
    </source>
</evidence>
<dbReference type="AlphaFoldDB" id="A0A9N9BSE1"/>
<name>A0A9N9BSE1_9GLOM</name>
<reference evidence="1" key="1">
    <citation type="submission" date="2021-06" db="EMBL/GenBank/DDBJ databases">
        <authorList>
            <person name="Kallberg Y."/>
            <person name="Tangrot J."/>
            <person name="Rosling A."/>
        </authorList>
    </citation>
    <scope>NUCLEOTIDE SEQUENCE</scope>
    <source>
        <strain evidence="1">UK204</strain>
    </source>
</reference>
<organism evidence="1 2">
    <name type="scientific">Funneliformis caledonium</name>
    <dbReference type="NCBI Taxonomy" id="1117310"/>
    <lineage>
        <taxon>Eukaryota</taxon>
        <taxon>Fungi</taxon>
        <taxon>Fungi incertae sedis</taxon>
        <taxon>Mucoromycota</taxon>
        <taxon>Glomeromycotina</taxon>
        <taxon>Glomeromycetes</taxon>
        <taxon>Glomerales</taxon>
        <taxon>Glomeraceae</taxon>
        <taxon>Funneliformis</taxon>
    </lineage>
</organism>
<protein>
    <submittedName>
        <fullName evidence="1">5349_t:CDS:1</fullName>
    </submittedName>
</protein>
<accession>A0A9N9BSE1</accession>
<evidence type="ECO:0000313" key="2">
    <source>
        <dbReference type="Proteomes" id="UP000789570"/>
    </source>
</evidence>
<dbReference type="EMBL" id="CAJVPQ010001917">
    <property type="protein sequence ID" value="CAG8575613.1"/>
    <property type="molecule type" value="Genomic_DNA"/>
</dbReference>
<proteinExistence type="predicted"/>
<comment type="caution">
    <text evidence="1">The sequence shown here is derived from an EMBL/GenBank/DDBJ whole genome shotgun (WGS) entry which is preliminary data.</text>
</comment>